<comment type="similarity">
    <text evidence="1 2">Belongs to the serpin family.</text>
</comment>
<dbReference type="EMBL" id="UXUI01007538">
    <property type="protein sequence ID" value="VDD88084.1"/>
    <property type="molecule type" value="Genomic_DNA"/>
</dbReference>
<dbReference type="PANTHER" id="PTHR11461">
    <property type="entry name" value="SERINE PROTEASE INHIBITOR, SERPIN"/>
    <property type="match status" value="1"/>
</dbReference>
<dbReference type="Gene3D" id="2.30.39.10">
    <property type="entry name" value="Alpha-1-antitrypsin, domain 1"/>
    <property type="match status" value="1"/>
</dbReference>
<dbReference type="InterPro" id="IPR023795">
    <property type="entry name" value="Serpin_CS"/>
</dbReference>
<evidence type="ECO:0000259" key="3">
    <source>
        <dbReference type="SMART" id="SM00093"/>
    </source>
</evidence>
<evidence type="ECO:0000313" key="6">
    <source>
        <dbReference type="WBParaSite" id="EVEC_0000351901-mRNA-1"/>
    </source>
</evidence>
<dbReference type="GO" id="GO:0005615">
    <property type="term" value="C:extracellular space"/>
    <property type="evidence" value="ECO:0007669"/>
    <property type="project" value="InterPro"/>
</dbReference>
<keyword evidence="5" id="KW-1185">Reference proteome</keyword>
<evidence type="ECO:0000256" key="2">
    <source>
        <dbReference type="RuleBase" id="RU000411"/>
    </source>
</evidence>
<evidence type="ECO:0000313" key="4">
    <source>
        <dbReference type="EMBL" id="VDD88084.1"/>
    </source>
</evidence>
<dbReference type="STRING" id="51028.A0A0N4V0R9"/>
<evidence type="ECO:0000313" key="5">
    <source>
        <dbReference type="Proteomes" id="UP000274131"/>
    </source>
</evidence>
<feature type="domain" description="Serpin" evidence="3">
    <location>
        <begin position="14"/>
        <end position="364"/>
    </location>
</feature>
<dbReference type="AlphaFoldDB" id="A0A0N4V0R9"/>
<dbReference type="GO" id="GO:0004867">
    <property type="term" value="F:serine-type endopeptidase inhibitor activity"/>
    <property type="evidence" value="ECO:0007669"/>
    <property type="project" value="InterPro"/>
</dbReference>
<gene>
    <name evidence="4" type="ORF">EVEC_LOCUS3227</name>
</gene>
<dbReference type="PANTHER" id="PTHR11461:SF211">
    <property type="entry name" value="GH10112P-RELATED"/>
    <property type="match status" value="1"/>
</dbReference>
<name>A0A0N4V0R9_ENTVE</name>
<dbReference type="SMART" id="SM00093">
    <property type="entry name" value="SERPIN"/>
    <property type="match status" value="1"/>
</dbReference>
<dbReference type="Gene3D" id="3.30.497.10">
    <property type="entry name" value="Antithrombin, subunit I, domain 2"/>
    <property type="match status" value="1"/>
</dbReference>
<accession>A0A0N4V0R9</accession>
<dbReference type="Proteomes" id="UP000274131">
    <property type="component" value="Unassembled WGS sequence"/>
</dbReference>
<dbReference type="InterPro" id="IPR042178">
    <property type="entry name" value="Serpin_sf_1"/>
</dbReference>
<dbReference type="InterPro" id="IPR042185">
    <property type="entry name" value="Serpin_sf_2"/>
</dbReference>
<sequence>MSSSVAKGQADFALQFLQNIANSDGPVVYSPFSISVALAMASLGAKGNTKTQINNALASGVDEAELYKHLSSQLNSIVNNTENYVLIVANRLYVDHNVPVLDKYVSEVNDNFAGQLQKANFSNLQAVAQDINTWVESATNSKIKELVKPDDIQDTSMLIANAVYFNGEWMKHFDINDTKQETFYSSHNSNRQVDMMHGVMRASYFGDDNAEILQLPYKSTDVNMFIILPKERFGLENLLKSLTGHNLLEMMEKVEEFEVTVSLPKFKSELKLDLSKPLKAMGILDAFSNVHADFSGISSSPQYISGGVQKAFIEVNEMGTEAAAASGIMIEPMSLLMPQTFTADHPFLFVLAKSDTLLFVGTYI</sequence>
<dbReference type="SUPFAM" id="SSF56574">
    <property type="entry name" value="Serpins"/>
    <property type="match status" value="1"/>
</dbReference>
<dbReference type="CDD" id="cd00172">
    <property type="entry name" value="serpin"/>
    <property type="match status" value="1"/>
</dbReference>
<dbReference type="InterPro" id="IPR023796">
    <property type="entry name" value="Serpin_dom"/>
</dbReference>
<dbReference type="InterPro" id="IPR036186">
    <property type="entry name" value="Serpin_sf"/>
</dbReference>
<evidence type="ECO:0000256" key="1">
    <source>
        <dbReference type="ARBA" id="ARBA00009500"/>
    </source>
</evidence>
<reference evidence="6" key="1">
    <citation type="submission" date="2017-02" db="UniProtKB">
        <authorList>
            <consortium name="WormBaseParasite"/>
        </authorList>
    </citation>
    <scope>IDENTIFICATION</scope>
</reference>
<protein>
    <submittedName>
        <fullName evidence="6">SERPIN domain-containing protein</fullName>
    </submittedName>
</protein>
<dbReference type="PROSITE" id="PS00284">
    <property type="entry name" value="SERPIN"/>
    <property type="match status" value="1"/>
</dbReference>
<reference evidence="4 5" key="2">
    <citation type="submission" date="2018-10" db="EMBL/GenBank/DDBJ databases">
        <authorList>
            <consortium name="Pathogen Informatics"/>
        </authorList>
    </citation>
    <scope>NUCLEOTIDE SEQUENCE [LARGE SCALE GENOMIC DNA]</scope>
</reference>
<dbReference type="OrthoDB" id="9518664at2759"/>
<proteinExistence type="inferred from homology"/>
<organism evidence="6">
    <name type="scientific">Enterobius vermicularis</name>
    <name type="common">Human pinworm</name>
    <dbReference type="NCBI Taxonomy" id="51028"/>
    <lineage>
        <taxon>Eukaryota</taxon>
        <taxon>Metazoa</taxon>
        <taxon>Ecdysozoa</taxon>
        <taxon>Nematoda</taxon>
        <taxon>Chromadorea</taxon>
        <taxon>Rhabditida</taxon>
        <taxon>Spirurina</taxon>
        <taxon>Oxyuridomorpha</taxon>
        <taxon>Oxyuroidea</taxon>
        <taxon>Oxyuridae</taxon>
        <taxon>Enterobius</taxon>
    </lineage>
</organism>
<dbReference type="InterPro" id="IPR000215">
    <property type="entry name" value="Serpin_fam"/>
</dbReference>
<dbReference type="Pfam" id="PF00079">
    <property type="entry name" value="Serpin"/>
    <property type="match status" value="1"/>
</dbReference>
<dbReference type="WBParaSite" id="EVEC_0000351901-mRNA-1">
    <property type="protein sequence ID" value="EVEC_0000351901-mRNA-1"/>
    <property type="gene ID" value="EVEC_0000351901"/>
</dbReference>